<evidence type="ECO:0000313" key="3">
    <source>
        <dbReference type="EMBL" id="EDX10163.1"/>
    </source>
</evidence>
<dbReference type="PANTHER" id="PTHR33395">
    <property type="entry name" value="TRANSCRIPTASE, PUTATIVE-RELATED-RELATED"/>
    <property type="match status" value="1"/>
</dbReference>
<dbReference type="GO" id="GO:0005587">
    <property type="term" value="C:collagen type IV trimer"/>
    <property type="evidence" value="ECO:0007669"/>
    <property type="project" value="EnsemblMetazoa"/>
</dbReference>
<dbReference type="AlphaFoldDB" id="B4QQR1"/>
<evidence type="ECO:0000256" key="2">
    <source>
        <dbReference type="SAM" id="SignalP"/>
    </source>
</evidence>
<feature type="signal peptide" evidence="2">
    <location>
        <begin position="1"/>
        <end position="22"/>
    </location>
</feature>
<dbReference type="STRING" id="7240.B4QQR1"/>
<gene>
    <name evidence="3" type="primary">Dsim\GD12758</name>
    <name evidence="3" type="ORF">Dsim_GD12758</name>
</gene>
<name>B4QQR1_DROSI</name>
<dbReference type="PhylomeDB" id="B4QQR1"/>
<feature type="chain" id="PRO_5002820939" evidence="2">
    <location>
        <begin position="23"/>
        <end position="711"/>
    </location>
</feature>
<dbReference type="Bgee" id="FBgn0184485">
    <property type="expression patterns" value="Expressed in embryo and 1 other cell type or tissue"/>
</dbReference>
<dbReference type="OMA" id="KPKTYDQ"/>
<feature type="compositionally biased region" description="Low complexity" evidence="1">
    <location>
        <begin position="306"/>
        <end position="327"/>
    </location>
</feature>
<feature type="compositionally biased region" description="Polar residues" evidence="1">
    <location>
        <begin position="72"/>
        <end position="91"/>
    </location>
</feature>
<evidence type="ECO:0000313" key="4">
    <source>
        <dbReference type="Proteomes" id="UP000000304"/>
    </source>
</evidence>
<feature type="compositionally biased region" description="Basic and acidic residues" evidence="1">
    <location>
        <begin position="522"/>
        <end position="533"/>
    </location>
</feature>
<dbReference type="PANTHER" id="PTHR33395:SF21">
    <property type="entry name" value="PERICARDIN"/>
    <property type="match status" value="1"/>
</dbReference>
<feature type="compositionally biased region" description="Low complexity" evidence="1">
    <location>
        <begin position="335"/>
        <end position="347"/>
    </location>
</feature>
<feature type="region of interest" description="Disordered" evidence="1">
    <location>
        <begin position="244"/>
        <end position="278"/>
    </location>
</feature>
<keyword evidence="2" id="KW-0732">Signal</keyword>
<feature type="compositionally biased region" description="Basic and acidic residues" evidence="1">
    <location>
        <begin position="631"/>
        <end position="641"/>
    </location>
</feature>
<sequence>MLPFRLGLLLLGAVLFVASANGAAIENEATSLNDLQREKRSGRGYSRGQTQSQYLNFGKPEEDGKAEAEATENGSRSTVSGTHGMGQAQSQFSSGDCNGCSGYQTDYPSSGRIVDASGSGGIGRPDSIISLPGGGKSYTFKMYTVDKSIFQLLIQESVERALDMELNLVLGGQQKGNRAIQELEGKLEAYPDSRDQKVSWEVTSQQAESVNPECKVNLVLVDRQEQVKLYTEVAAGTSGADDAFSQAESSIGDGQASASAQGKKNGGTAKTQVSGTYSSGGTFSASAMTSDADRAASAQVTGNADGAVSQSQGSGGPAQSQAQVQVAKDGGTKASSQSGGIIQQSQSEVHANDKGGLADAQSSGPGQTSSQAQIGFRPGQEANPPAANGGGQASSSSGTHSSQSSSQIHGTSSFGVSYHGAAQSASGTKEQVATYREANRELFNTISQFGNNGNAVTDRADAVYSGPALTDESDRVPEAQLKSTKPKEEAEQVVNKPDQPEAVQYDDEDEAEPDEYDDDEYYNEKPVKLEETPKSASIVAPTEATPKPKTYDQSSPTQSQQTVVVPVPGEKYQVVQKQNGKATINAEPSTTEAIPPGFRGTVNVEKKFHTKALELHAPKGVEITPDTSDEGPVRGDKPLRRAPDSYVTVTKSVTGSMDNTKNPPQENKNFQSTYYTKSSTCGYFTFSCNIVYGANGRSKICRPKAPTNGKC</sequence>
<feature type="region of interest" description="Disordered" evidence="1">
    <location>
        <begin position="621"/>
        <end position="641"/>
    </location>
</feature>
<feature type="compositionally biased region" description="Acidic residues" evidence="1">
    <location>
        <begin position="504"/>
        <end position="521"/>
    </location>
</feature>
<reference evidence="3 4" key="1">
    <citation type="journal article" date="2007" name="Nature">
        <title>Evolution of genes and genomes on the Drosophila phylogeny.</title>
        <authorList>
            <consortium name="Drosophila 12 Genomes Consortium"/>
            <person name="Clark A.G."/>
            <person name="Eisen M.B."/>
            <person name="Smith D.R."/>
            <person name="Bergman C.M."/>
            <person name="Oliver B."/>
            <person name="Markow T.A."/>
            <person name="Kaufman T.C."/>
            <person name="Kellis M."/>
            <person name="Gelbart W."/>
            <person name="Iyer V.N."/>
            <person name="Pollard D.A."/>
            <person name="Sackton T.B."/>
            <person name="Larracuente A.M."/>
            <person name="Singh N.D."/>
            <person name="Abad J.P."/>
            <person name="Abt D.N."/>
            <person name="Adryan B."/>
            <person name="Aguade M."/>
            <person name="Akashi H."/>
            <person name="Anderson W.W."/>
            <person name="Aquadro C.F."/>
            <person name="Ardell D.H."/>
            <person name="Arguello R."/>
            <person name="Artieri C.G."/>
            <person name="Barbash D.A."/>
            <person name="Barker D."/>
            <person name="Barsanti P."/>
            <person name="Batterham P."/>
            <person name="Batzoglou S."/>
            <person name="Begun D."/>
            <person name="Bhutkar A."/>
            <person name="Blanco E."/>
            <person name="Bosak S.A."/>
            <person name="Bradley R.K."/>
            <person name="Brand A.D."/>
            <person name="Brent M.R."/>
            <person name="Brooks A.N."/>
            <person name="Brown R.H."/>
            <person name="Butlin R.K."/>
            <person name="Caggese C."/>
            <person name="Calvi B.R."/>
            <person name="Bernardo de Carvalho A."/>
            <person name="Caspi A."/>
            <person name="Castrezana S."/>
            <person name="Celniker S.E."/>
            <person name="Chang J.L."/>
            <person name="Chapple C."/>
            <person name="Chatterji S."/>
            <person name="Chinwalla A."/>
            <person name="Civetta A."/>
            <person name="Clifton S.W."/>
            <person name="Comeron J.M."/>
            <person name="Costello J.C."/>
            <person name="Coyne J.A."/>
            <person name="Daub J."/>
            <person name="David R.G."/>
            <person name="Delcher A.L."/>
            <person name="Delehaunty K."/>
            <person name="Do C.B."/>
            <person name="Ebling H."/>
            <person name="Edwards K."/>
            <person name="Eickbush T."/>
            <person name="Evans J.D."/>
            <person name="Filipski A."/>
            <person name="Findeiss S."/>
            <person name="Freyhult E."/>
            <person name="Fulton L."/>
            <person name="Fulton R."/>
            <person name="Garcia A.C."/>
            <person name="Gardiner A."/>
            <person name="Garfield D.A."/>
            <person name="Garvin B.E."/>
            <person name="Gibson G."/>
            <person name="Gilbert D."/>
            <person name="Gnerre S."/>
            <person name="Godfrey J."/>
            <person name="Good R."/>
            <person name="Gotea V."/>
            <person name="Gravely B."/>
            <person name="Greenberg A.J."/>
            <person name="Griffiths-Jones S."/>
            <person name="Gross S."/>
            <person name="Guigo R."/>
            <person name="Gustafson E.A."/>
            <person name="Haerty W."/>
            <person name="Hahn M.W."/>
            <person name="Halligan D.L."/>
            <person name="Halpern A.L."/>
            <person name="Halter G.M."/>
            <person name="Han M.V."/>
            <person name="Heger A."/>
            <person name="Hillier L."/>
            <person name="Hinrichs A.S."/>
            <person name="Holmes I."/>
            <person name="Hoskins R.A."/>
            <person name="Hubisz M.J."/>
            <person name="Hultmark D."/>
            <person name="Huntley M.A."/>
            <person name="Jaffe D.B."/>
            <person name="Jagadeeshan S."/>
            <person name="Jeck W.R."/>
            <person name="Johnson J."/>
            <person name="Jones C.D."/>
            <person name="Jordan W.C."/>
            <person name="Karpen G.H."/>
            <person name="Kataoka E."/>
            <person name="Keightley P.D."/>
            <person name="Kheradpour P."/>
            <person name="Kirkness E.F."/>
            <person name="Koerich L.B."/>
            <person name="Kristiansen K."/>
            <person name="Kudrna D."/>
            <person name="Kulathinal R.J."/>
            <person name="Kumar S."/>
            <person name="Kwok R."/>
            <person name="Lander E."/>
            <person name="Langley C.H."/>
            <person name="Lapoint R."/>
            <person name="Lazzaro B.P."/>
            <person name="Lee S.J."/>
            <person name="Levesque L."/>
            <person name="Li R."/>
            <person name="Lin C.F."/>
            <person name="Lin M.F."/>
            <person name="Lindblad-Toh K."/>
            <person name="Llopart A."/>
            <person name="Long M."/>
            <person name="Low L."/>
            <person name="Lozovsky E."/>
            <person name="Lu J."/>
            <person name="Luo M."/>
            <person name="Machado C.A."/>
            <person name="Makalowski W."/>
            <person name="Marzo M."/>
            <person name="Matsuda M."/>
            <person name="Matzkin L."/>
            <person name="McAllister B."/>
            <person name="McBride C.S."/>
            <person name="McKernan B."/>
            <person name="McKernan K."/>
            <person name="Mendez-Lago M."/>
            <person name="Minx P."/>
            <person name="Mollenhauer M.U."/>
            <person name="Montooth K."/>
            <person name="Mount S.M."/>
            <person name="Mu X."/>
            <person name="Myers E."/>
            <person name="Negre B."/>
            <person name="Newfeld S."/>
            <person name="Nielsen R."/>
            <person name="Noor M.A."/>
            <person name="O'Grady P."/>
            <person name="Pachter L."/>
            <person name="Papaceit M."/>
            <person name="Parisi M.J."/>
            <person name="Parisi M."/>
            <person name="Parts L."/>
            <person name="Pedersen J.S."/>
            <person name="Pesole G."/>
            <person name="Phillippy A.M."/>
            <person name="Ponting C.P."/>
            <person name="Pop M."/>
            <person name="Porcelli D."/>
            <person name="Powell J.R."/>
            <person name="Prohaska S."/>
            <person name="Pruitt K."/>
            <person name="Puig M."/>
            <person name="Quesneville H."/>
            <person name="Ram K.R."/>
            <person name="Rand D."/>
            <person name="Rasmussen M.D."/>
            <person name="Reed L.K."/>
            <person name="Reenan R."/>
            <person name="Reily A."/>
            <person name="Remington K.A."/>
            <person name="Rieger T.T."/>
            <person name="Ritchie M.G."/>
            <person name="Robin C."/>
            <person name="Rogers Y.H."/>
            <person name="Rohde C."/>
            <person name="Rozas J."/>
            <person name="Rubenfield M.J."/>
            <person name="Ruiz A."/>
            <person name="Russo S."/>
            <person name="Salzberg S.L."/>
            <person name="Sanchez-Gracia A."/>
            <person name="Saranga D.J."/>
            <person name="Sato H."/>
            <person name="Schaeffer S.W."/>
            <person name="Schatz M.C."/>
            <person name="Schlenke T."/>
            <person name="Schwartz R."/>
            <person name="Segarra C."/>
            <person name="Singh R.S."/>
            <person name="Sirot L."/>
            <person name="Sirota M."/>
            <person name="Sisneros N.B."/>
            <person name="Smith C.D."/>
            <person name="Smith T.F."/>
            <person name="Spieth J."/>
            <person name="Stage D.E."/>
            <person name="Stark A."/>
            <person name="Stephan W."/>
            <person name="Strausberg R.L."/>
            <person name="Strempel S."/>
            <person name="Sturgill D."/>
            <person name="Sutton G."/>
            <person name="Sutton G.G."/>
            <person name="Tao W."/>
            <person name="Teichmann S."/>
            <person name="Tobari Y.N."/>
            <person name="Tomimura Y."/>
            <person name="Tsolas J.M."/>
            <person name="Valente V.L."/>
            <person name="Venter E."/>
            <person name="Venter J.C."/>
            <person name="Vicario S."/>
            <person name="Vieira F.G."/>
            <person name="Vilella A.J."/>
            <person name="Villasante A."/>
            <person name="Walenz B."/>
            <person name="Wang J."/>
            <person name="Wasserman M."/>
            <person name="Watts T."/>
            <person name="Wilson D."/>
            <person name="Wilson R.K."/>
            <person name="Wing R.A."/>
            <person name="Wolfner M.F."/>
            <person name="Wong A."/>
            <person name="Wong G.K."/>
            <person name="Wu C.I."/>
            <person name="Wu G."/>
            <person name="Yamamoto D."/>
            <person name="Yang H.P."/>
            <person name="Yang S.P."/>
            <person name="Yorke J.A."/>
            <person name="Yoshida K."/>
            <person name="Zdobnov E."/>
            <person name="Zhang P."/>
            <person name="Zhang Y."/>
            <person name="Zimin A.V."/>
            <person name="Baldwin J."/>
            <person name="Abdouelleil A."/>
            <person name="Abdulkadir J."/>
            <person name="Abebe A."/>
            <person name="Abera B."/>
            <person name="Abreu J."/>
            <person name="Acer S.C."/>
            <person name="Aftuck L."/>
            <person name="Alexander A."/>
            <person name="An P."/>
            <person name="Anderson E."/>
            <person name="Anderson S."/>
            <person name="Arachi H."/>
            <person name="Azer M."/>
            <person name="Bachantsang P."/>
            <person name="Barry A."/>
            <person name="Bayul T."/>
            <person name="Berlin A."/>
            <person name="Bessette D."/>
            <person name="Bloom T."/>
            <person name="Blye J."/>
            <person name="Boguslavskiy L."/>
            <person name="Bonnet C."/>
            <person name="Boukhgalter B."/>
            <person name="Bourzgui I."/>
            <person name="Brown A."/>
            <person name="Cahill P."/>
            <person name="Channer S."/>
            <person name="Cheshatsang Y."/>
            <person name="Chuda L."/>
            <person name="Citroen M."/>
            <person name="Collymore A."/>
            <person name="Cooke P."/>
            <person name="Costello M."/>
            <person name="D'Aco K."/>
            <person name="Daza R."/>
            <person name="De Haan G."/>
            <person name="DeGray S."/>
            <person name="DeMaso C."/>
            <person name="Dhargay N."/>
            <person name="Dooley K."/>
            <person name="Dooley E."/>
            <person name="Doricent M."/>
            <person name="Dorje P."/>
            <person name="Dorjee K."/>
            <person name="Dupes A."/>
            <person name="Elong R."/>
            <person name="Falk J."/>
            <person name="Farina A."/>
            <person name="Faro S."/>
            <person name="Ferguson D."/>
            <person name="Fisher S."/>
            <person name="Foley C.D."/>
            <person name="Franke A."/>
            <person name="Friedrich D."/>
            <person name="Gadbois L."/>
            <person name="Gearin G."/>
            <person name="Gearin C.R."/>
            <person name="Giannoukos G."/>
            <person name="Goode T."/>
            <person name="Graham J."/>
            <person name="Grandbois E."/>
            <person name="Grewal S."/>
            <person name="Gyaltsen K."/>
            <person name="Hafez N."/>
            <person name="Hagos B."/>
            <person name="Hall J."/>
            <person name="Henson C."/>
            <person name="Hollinger A."/>
            <person name="Honan T."/>
            <person name="Huard M.D."/>
            <person name="Hughes L."/>
            <person name="Hurhula B."/>
            <person name="Husby M.E."/>
            <person name="Kamat A."/>
            <person name="Kanga B."/>
            <person name="Kashin S."/>
            <person name="Khazanovich D."/>
            <person name="Kisner P."/>
            <person name="Lance K."/>
            <person name="Lara M."/>
            <person name="Lee W."/>
            <person name="Lennon N."/>
            <person name="Letendre F."/>
            <person name="LeVine R."/>
            <person name="Lipovsky A."/>
            <person name="Liu X."/>
            <person name="Liu J."/>
            <person name="Liu S."/>
            <person name="Lokyitsang T."/>
            <person name="Lokyitsang Y."/>
            <person name="Lubonja R."/>
            <person name="Lui A."/>
            <person name="MacDonald P."/>
            <person name="Magnisalis V."/>
            <person name="Maru K."/>
            <person name="Matthews C."/>
            <person name="McCusker W."/>
            <person name="McDonough S."/>
            <person name="Mehta T."/>
            <person name="Meldrim J."/>
            <person name="Meneus L."/>
            <person name="Mihai O."/>
            <person name="Mihalev A."/>
            <person name="Mihova T."/>
            <person name="Mittelman R."/>
            <person name="Mlenga V."/>
            <person name="Montmayeur A."/>
            <person name="Mulrain L."/>
            <person name="Navidi A."/>
            <person name="Naylor J."/>
            <person name="Negash T."/>
            <person name="Nguyen T."/>
            <person name="Nguyen N."/>
            <person name="Nicol R."/>
            <person name="Norbu C."/>
            <person name="Norbu N."/>
            <person name="Novod N."/>
            <person name="O'Neill B."/>
            <person name="Osman S."/>
            <person name="Markiewicz E."/>
            <person name="Oyono O.L."/>
            <person name="Patti C."/>
            <person name="Phunkhang P."/>
            <person name="Pierre F."/>
            <person name="Priest M."/>
            <person name="Raghuraman S."/>
            <person name="Rege F."/>
            <person name="Reyes R."/>
            <person name="Rise C."/>
            <person name="Rogov P."/>
            <person name="Ross K."/>
            <person name="Ryan E."/>
            <person name="Settipalli S."/>
            <person name="Shea T."/>
            <person name="Sherpa N."/>
            <person name="Shi L."/>
            <person name="Shih D."/>
            <person name="Sparrow T."/>
            <person name="Spaulding J."/>
            <person name="Stalker J."/>
            <person name="Stange-Thomann N."/>
            <person name="Stavropoulos S."/>
            <person name="Stone C."/>
            <person name="Strader C."/>
            <person name="Tesfaye S."/>
            <person name="Thomson T."/>
            <person name="Thoulutsang Y."/>
            <person name="Thoulutsang D."/>
            <person name="Topham K."/>
            <person name="Topping I."/>
            <person name="Tsamla T."/>
            <person name="Vassiliev H."/>
            <person name="Vo A."/>
            <person name="Wangchuk T."/>
            <person name="Wangdi T."/>
            <person name="Weiand M."/>
            <person name="Wilkinson J."/>
            <person name="Wilson A."/>
            <person name="Yadav S."/>
            <person name="Young G."/>
            <person name="Yu Q."/>
            <person name="Zembek L."/>
            <person name="Zhong D."/>
            <person name="Zimmer A."/>
            <person name="Zwirko Z."/>
            <person name="Jaffe D.B."/>
            <person name="Alvarez P."/>
            <person name="Brockman W."/>
            <person name="Butler J."/>
            <person name="Chin C."/>
            <person name="Gnerre S."/>
            <person name="Grabherr M."/>
            <person name="Kleber M."/>
            <person name="Mauceli E."/>
            <person name="MacCallum I."/>
        </authorList>
    </citation>
    <scope>NUCLEOTIDE SEQUENCE [LARGE SCALE GENOMIC DNA]</scope>
    <source>
        <strain evidence="4">white501</strain>
    </source>
</reference>
<dbReference type="OrthoDB" id="7791530at2759"/>
<feature type="compositionally biased region" description="Low complexity" evidence="1">
    <location>
        <begin position="393"/>
        <end position="413"/>
    </location>
</feature>
<feature type="compositionally biased region" description="Polar residues" evidence="1">
    <location>
        <begin position="256"/>
        <end position="278"/>
    </location>
</feature>
<accession>B4QQR1</accession>
<protein>
    <submittedName>
        <fullName evidence="3">GD12758</fullName>
    </submittedName>
</protein>
<keyword evidence="4" id="KW-1185">Reference proteome</keyword>
<feature type="compositionally biased region" description="Basic and acidic residues" evidence="1">
    <location>
        <begin position="59"/>
        <end position="68"/>
    </location>
</feature>
<dbReference type="GO" id="GO:0061343">
    <property type="term" value="P:cell adhesion involved in heart morphogenesis"/>
    <property type="evidence" value="ECO:0007669"/>
    <property type="project" value="EnsemblMetazoa"/>
</dbReference>
<dbReference type="EMBL" id="CM000363">
    <property type="protein sequence ID" value="EDX10163.1"/>
    <property type="molecule type" value="Genomic_DNA"/>
</dbReference>
<feature type="region of interest" description="Disordered" evidence="1">
    <location>
        <begin position="36"/>
        <end position="91"/>
    </location>
</feature>
<dbReference type="GO" id="GO:0005201">
    <property type="term" value="F:extracellular matrix structural constituent"/>
    <property type="evidence" value="ECO:0007669"/>
    <property type="project" value="EnsemblMetazoa"/>
</dbReference>
<feature type="region of interest" description="Disordered" evidence="1">
    <location>
        <begin position="467"/>
        <end position="565"/>
    </location>
</feature>
<dbReference type="Proteomes" id="UP000000304">
    <property type="component" value="Chromosome 3L"/>
</dbReference>
<dbReference type="GO" id="GO:0007508">
    <property type="term" value="P:larval heart development"/>
    <property type="evidence" value="ECO:0007669"/>
    <property type="project" value="EnsemblMetazoa"/>
</dbReference>
<proteinExistence type="predicted"/>
<feature type="compositionally biased region" description="Low complexity" evidence="1">
    <location>
        <begin position="553"/>
        <end position="565"/>
    </location>
</feature>
<feature type="compositionally biased region" description="Polar residues" evidence="1">
    <location>
        <begin position="360"/>
        <end position="373"/>
    </location>
</feature>
<organism evidence="3 4">
    <name type="scientific">Drosophila simulans</name>
    <name type="common">Fruit fly</name>
    <dbReference type="NCBI Taxonomy" id="7240"/>
    <lineage>
        <taxon>Eukaryota</taxon>
        <taxon>Metazoa</taxon>
        <taxon>Ecdysozoa</taxon>
        <taxon>Arthropoda</taxon>
        <taxon>Hexapoda</taxon>
        <taxon>Insecta</taxon>
        <taxon>Pterygota</taxon>
        <taxon>Neoptera</taxon>
        <taxon>Endopterygota</taxon>
        <taxon>Diptera</taxon>
        <taxon>Brachycera</taxon>
        <taxon>Muscomorpha</taxon>
        <taxon>Ephydroidea</taxon>
        <taxon>Drosophilidae</taxon>
        <taxon>Drosophila</taxon>
        <taxon>Sophophora</taxon>
    </lineage>
</organism>
<evidence type="ECO:0000256" key="1">
    <source>
        <dbReference type="SAM" id="MobiDB-lite"/>
    </source>
</evidence>
<dbReference type="GO" id="GO:0070831">
    <property type="term" value="P:basement membrane assembly"/>
    <property type="evidence" value="ECO:0007669"/>
    <property type="project" value="EnsemblMetazoa"/>
</dbReference>
<feature type="region of interest" description="Disordered" evidence="1">
    <location>
        <begin position="294"/>
        <end position="415"/>
    </location>
</feature>
<dbReference type="HOGENOM" id="CLU_388443_0_0_1"/>